<dbReference type="Pfam" id="PF00561">
    <property type="entry name" value="Abhydrolase_1"/>
    <property type="match status" value="1"/>
</dbReference>
<dbReference type="PRINTS" id="PR00111">
    <property type="entry name" value="ABHYDROLASE"/>
</dbReference>
<dbReference type="PANTHER" id="PTHR43433">
    <property type="entry name" value="HYDROLASE, ALPHA/BETA FOLD FAMILY PROTEIN"/>
    <property type="match status" value="1"/>
</dbReference>
<evidence type="ECO:0000313" key="3">
    <source>
        <dbReference type="Proteomes" id="UP001497453"/>
    </source>
</evidence>
<evidence type="ECO:0000313" key="2">
    <source>
        <dbReference type="EMBL" id="CAL1706454.1"/>
    </source>
</evidence>
<dbReference type="InterPro" id="IPR050471">
    <property type="entry name" value="AB_hydrolase"/>
</dbReference>
<sequence>MTSTSFPVQVLPSMESLPEDSPLRKAYPVDIYTNGGYFPSPNGRVRYWVVGPQSGDKVALIHGISVPSIAYQKVAQHLVDKGFQVLLYDLHGRGYSEAPGRVLESSDYAIQLALLLQYVGWNAAKIVGFSMGGGVAAAFASLFPHLVNGKVVFISSAGLIELPTDENGIRQPTQPRRSDNPDSLAVELRQLQGELLPGFKKILGDDMQYGPIAGLDWAFKKLSGLQTNAGTLQILIIHGTDDDIVPFTEAIKIHRHIPEAKLAKIEGATHYLVVEEEHWLTVAENISGFL</sequence>
<feature type="domain" description="AB hydrolase-1" evidence="1">
    <location>
        <begin position="60"/>
        <end position="276"/>
    </location>
</feature>
<keyword evidence="3" id="KW-1185">Reference proteome</keyword>
<dbReference type="InterPro" id="IPR000073">
    <property type="entry name" value="AB_hydrolase_1"/>
</dbReference>
<accession>A0ABP1DHM7</accession>
<protein>
    <recommendedName>
        <fullName evidence="1">AB hydrolase-1 domain-containing protein</fullName>
    </recommendedName>
</protein>
<dbReference type="SUPFAM" id="SSF53474">
    <property type="entry name" value="alpha/beta-Hydrolases"/>
    <property type="match status" value="1"/>
</dbReference>
<dbReference type="Proteomes" id="UP001497453">
    <property type="component" value="Chromosome 4"/>
</dbReference>
<gene>
    <name evidence="2" type="ORF">GFSPODELE1_LOCUS5876</name>
</gene>
<dbReference type="InterPro" id="IPR029058">
    <property type="entry name" value="AB_hydrolase_fold"/>
</dbReference>
<dbReference type="Gene3D" id="3.40.50.1820">
    <property type="entry name" value="alpha/beta hydrolase"/>
    <property type="match status" value="1"/>
</dbReference>
<dbReference type="PANTHER" id="PTHR43433:SF4">
    <property type="entry name" value="NON-HEME CHLOROPEROXIDASE-RELATED"/>
    <property type="match status" value="1"/>
</dbReference>
<name>A0ABP1DHM7_9APHY</name>
<evidence type="ECO:0000259" key="1">
    <source>
        <dbReference type="Pfam" id="PF00561"/>
    </source>
</evidence>
<organism evidence="2 3">
    <name type="scientific">Somion occarium</name>
    <dbReference type="NCBI Taxonomy" id="3059160"/>
    <lineage>
        <taxon>Eukaryota</taxon>
        <taxon>Fungi</taxon>
        <taxon>Dikarya</taxon>
        <taxon>Basidiomycota</taxon>
        <taxon>Agaricomycotina</taxon>
        <taxon>Agaricomycetes</taxon>
        <taxon>Polyporales</taxon>
        <taxon>Cerrenaceae</taxon>
        <taxon>Somion</taxon>
    </lineage>
</organism>
<reference evidence="3" key="1">
    <citation type="submission" date="2024-04" db="EMBL/GenBank/DDBJ databases">
        <authorList>
            <person name="Shaw F."/>
            <person name="Minotto A."/>
        </authorList>
    </citation>
    <scope>NUCLEOTIDE SEQUENCE [LARGE SCALE GENOMIC DNA]</scope>
</reference>
<dbReference type="EMBL" id="OZ037947">
    <property type="protein sequence ID" value="CAL1706454.1"/>
    <property type="molecule type" value="Genomic_DNA"/>
</dbReference>
<proteinExistence type="predicted"/>